<proteinExistence type="predicted"/>
<reference evidence="1 2" key="1">
    <citation type="submission" date="2019-01" db="EMBL/GenBank/DDBJ databases">
        <authorList>
            <person name="Sayadi A."/>
        </authorList>
    </citation>
    <scope>NUCLEOTIDE SEQUENCE [LARGE SCALE GENOMIC DNA]</scope>
</reference>
<organism evidence="1 2">
    <name type="scientific">Callosobruchus maculatus</name>
    <name type="common">Southern cowpea weevil</name>
    <name type="synonym">Pulse bruchid</name>
    <dbReference type="NCBI Taxonomy" id="64391"/>
    <lineage>
        <taxon>Eukaryota</taxon>
        <taxon>Metazoa</taxon>
        <taxon>Ecdysozoa</taxon>
        <taxon>Arthropoda</taxon>
        <taxon>Hexapoda</taxon>
        <taxon>Insecta</taxon>
        <taxon>Pterygota</taxon>
        <taxon>Neoptera</taxon>
        <taxon>Endopterygota</taxon>
        <taxon>Coleoptera</taxon>
        <taxon>Polyphaga</taxon>
        <taxon>Cucujiformia</taxon>
        <taxon>Chrysomeloidea</taxon>
        <taxon>Chrysomelidae</taxon>
        <taxon>Bruchinae</taxon>
        <taxon>Bruchini</taxon>
        <taxon>Callosobruchus</taxon>
    </lineage>
</organism>
<name>A0A653D714_CALMS</name>
<evidence type="ECO:0000313" key="2">
    <source>
        <dbReference type="Proteomes" id="UP000410492"/>
    </source>
</evidence>
<sequence length="53" mass="5800">MPTKMTAMPITFSAMPGFCTPLCPSGLPLDGKVLDRDQLFEHCCCVTDVPRNI</sequence>
<dbReference type="AlphaFoldDB" id="A0A653D714"/>
<dbReference type="Proteomes" id="UP000410492">
    <property type="component" value="Unassembled WGS sequence"/>
</dbReference>
<protein>
    <submittedName>
        <fullName evidence="1">Uncharacterized protein</fullName>
    </submittedName>
</protein>
<dbReference type="EMBL" id="CAACVG010010492">
    <property type="protein sequence ID" value="VEN55930.1"/>
    <property type="molecule type" value="Genomic_DNA"/>
</dbReference>
<evidence type="ECO:0000313" key="1">
    <source>
        <dbReference type="EMBL" id="VEN55930.1"/>
    </source>
</evidence>
<gene>
    <name evidence="1" type="ORF">CALMAC_LOCUS14976</name>
</gene>
<accession>A0A653D714</accession>
<keyword evidence="2" id="KW-1185">Reference proteome</keyword>